<organism evidence="1 2">
    <name type="scientific">Plenodomus tracheiphilus IPT5</name>
    <dbReference type="NCBI Taxonomy" id="1408161"/>
    <lineage>
        <taxon>Eukaryota</taxon>
        <taxon>Fungi</taxon>
        <taxon>Dikarya</taxon>
        <taxon>Ascomycota</taxon>
        <taxon>Pezizomycotina</taxon>
        <taxon>Dothideomycetes</taxon>
        <taxon>Pleosporomycetidae</taxon>
        <taxon>Pleosporales</taxon>
        <taxon>Pleosporineae</taxon>
        <taxon>Leptosphaeriaceae</taxon>
        <taxon>Plenodomus</taxon>
    </lineage>
</organism>
<reference evidence="1" key="1">
    <citation type="submission" date="2020-01" db="EMBL/GenBank/DDBJ databases">
        <authorList>
            <consortium name="DOE Joint Genome Institute"/>
            <person name="Haridas S."/>
            <person name="Albert R."/>
            <person name="Binder M."/>
            <person name="Bloem J."/>
            <person name="Labutti K."/>
            <person name="Salamov A."/>
            <person name="Andreopoulos B."/>
            <person name="Baker S.E."/>
            <person name="Barry K."/>
            <person name="Bills G."/>
            <person name="Bluhm B.H."/>
            <person name="Cannon C."/>
            <person name="Castanera R."/>
            <person name="Culley D.E."/>
            <person name="Daum C."/>
            <person name="Ezra D."/>
            <person name="Gonzalez J.B."/>
            <person name="Henrissat B."/>
            <person name="Kuo A."/>
            <person name="Liang C."/>
            <person name="Lipzen A."/>
            <person name="Lutzoni F."/>
            <person name="Magnuson J."/>
            <person name="Mondo S."/>
            <person name="Nolan M."/>
            <person name="Ohm R."/>
            <person name="Pangilinan J."/>
            <person name="Park H.-J."/>
            <person name="Ramirez L."/>
            <person name="Alfaro M."/>
            <person name="Sun H."/>
            <person name="Tritt A."/>
            <person name="Yoshinaga Y."/>
            <person name="Zwiers L.-H."/>
            <person name="Turgeon B.G."/>
            <person name="Goodwin S.B."/>
            <person name="Spatafora J.W."/>
            <person name="Crous P.W."/>
            <person name="Grigoriev I.V."/>
        </authorList>
    </citation>
    <scope>NUCLEOTIDE SEQUENCE</scope>
    <source>
        <strain evidence="1">IPT5</strain>
    </source>
</reference>
<protein>
    <recommendedName>
        <fullName evidence="3">RCC1/BLIP-II</fullName>
    </recommendedName>
</protein>
<accession>A0A6A7B3H2</accession>
<dbReference type="OrthoDB" id="5370059at2759"/>
<dbReference type="InterPro" id="IPR051553">
    <property type="entry name" value="Ran_GTPase-activating"/>
</dbReference>
<dbReference type="InterPro" id="IPR009091">
    <property type="entry name" value="RCC1/BLIP-II"/>
</dbReference>
<evidence type="ECO:0000313" key="1">
    <source>
        <dbReference type="EMBL" id="KAF2848889.1"/>
    </source>
</evidence>
<dbReference type="PANTHER" id="PTHR45982:SF1">
    <property type="entry name" value="REGULATOR OF CHROMOSOME CONDENSATION"/>
    <property type="match status" value="1"/>
</dbReference>
<dbReference type="AlphaFoldDB" id="A0A6A7B3H2"/>
<keyword evidence="2" id="KW-1185">Reference proteome</keyword>
<sequence>MTLGNPPPQPTLKSPTIKILYSSWSDTILLTQTTPLEPPKLHYTGTTLTPTQTTHITSSVYLHSAFTTTNVNTTTVNFFGSAMHDGVRGYVISSSEEGGSDISRIVLFATDTEMNAGEKELHIYNVHADIEITNVKILSGGQVLFSTRARGAACHDERMLCLQSFEELRMYLGALDGVLEESRMEVVASRVPVQWCTNATTSVALMADARVYTCTFDPRYPKCLGRSYDGSSKYKIVPFLSETQVVKIASGGYLSAALGADGEMYVWGQVCPGSAGKLAVLEDAMLLEGGISARETGIDAEGEQDEFVKCLRVRIDGREARVYDVAIGHGHVVVAAEVVGVGGRVRNRAVFAAGDNSRSQLGVALRKEFIEEFEEITALRDERVTQLAAAGWSSHVVLHDNDIATQA</sequence>
<dbReference type="Gene3D" id="2.130.10.30">
    <property type="entry name" value="Regulator of chromosome condensation 1/beta-lactamase-inhibitor protein II"/>
    <property type="match status" value="1"/>
</dbReference>
<dbReference type="EMBL" id="MU006315">
    <property type="protein sequence ID" value="KAF2848889.1"/>
    <property type="molecule type" value="Genomic_DNA"/>
</dbReference>
<gene>
    <name evidence="1" type="ORF">T440DRAFT_149777</name>
</gene>
<dbReference type="PANTHER" id="PTHR45982">
    <property type="entry name" value="REGULATOR OF CHROMOSOME CONDENSATION"/>
    <property type="match status" value="1"/>
</dbReference>
<name>A0A6A7B3H2_9PLEO</name>
<evidence type="ECO:0000313" key="2">
    <source>
        <dbReference type="Proteomes" id="UP000799423"/>
    </source>
</evidence>
<evidence type="ECO:0008006" key="3">
    <source>
        <dbReference type="Google" id="ProtNLM"/>
    </source>
</evidence>
<dbReference type="SUPFAM" id="SSF50985">
    <property type="entry name" value="RCC1/BLIP-II"/>
    <property type="match status" value="1"/>
</dbReference>
<proteinExistence type="predicted"/>
<dbReference type="Proteomes" id="UP000799423">
    <property type="component" value="Unassembled WGS sequence"/>
</dbReference>